<dbReference type="SMART" id="SM00903">
    <property type="entry name" value="Flavin_Reduct"/>
    <property type="match status" value="1"/>
</dbReference>
<evidence type="ECO:0000313" key="3">
    <source>
        <dbReference type="EMBL" id="SCA55108.1"/>
    </source>
</evidence>
<dbReference type="PANTHER" id="PTHR30466:SF1">
    <property type="entry name" value="FMN REDUCTASE (NADH) RUTF"/>
    <property type="match status" value="1"/>
</dbReference>
<protein>
    <submittedName>
        <fullName evidence="3">NADH:riboflavin 5'-phosphate oxidoreductase</fullName>
    </submittedName>
</protein>
<evidence type="ECO:0000313" key="4">
    <source>
        <dbReference type="Proteomes" id="UP000231658"/>
    </source>
</evidence>
<dbReference type="Pfam" id="PF01613">
    <property type="entry name" value="Flavin_Reduct"/>
    <property type="match status" value="1"/>
</dbReference>
<dbReference type="SUPFAM" id="SSF50475">
    <property type="entry name" value="FMN-binding split barrel"/>
    <property type="match status" value="1"/>
</dbReference>
<dbReference type="Gene3D" id="2.30.110.10">
    <property type="entry name" value="Electron Transport, Fmn-binding Protein, Chain A"/>
    <property type="match status" value="1"/>
</dbReference>
<proteinExistence type="predicted"/>
<dbReference type="GO" id="GO:0010181">
    <property type="term" value="F:FMN binding"/>
    <property type="evidence" value="ECO:0007669"/>
    <property type="project" value="InterPro"/>
</dbReference>
<evidence type="ECO:0000259" key="2">
    <source>
        <dbReference type="SMART" id="SM00903"/>
    </source>
</evidence>
<reference evidence="3 4" key="1">
    <citation type="submission" date="2016-07" db="EMBL/GenBank/DDBJ databases">
        <authorList>
            <person name="Lefevre C.T."/>
        </authorList>
    </citation>
    <scope>NUCLEOTIDE SEQUENCE [LARGE SCALE GENOMIC DNA]</scope>
    <source>
        <strain evidence="3">PR1</strain>
    </source>
</reference>
<keyword evidence="1" id="KW-0560">Oxidoreductase</keyword>
<gene>
    <name evidence="3" type="ORF">MTBPR1_10355</name>
</gene>
<keyword evidence="4" id="KW-1185">Reference proteome</keyword>
<dbReference type="AlphaFoldDB" id="A0A1C3RCY4"/>
<accession>A0A1C3RCY4</accession>
<feature type="domain" description="Flavin reductase like" evidence="2">
    <location>
        <begin position="12"/>
        <end position="156"/>
    </location>
</feature>
<dbReference type="OrthoDB" id="9792858at2"/>
<dbReference type="EMBL" id="FLYE01000001">
    <property type="protein sequence ID" value="SCA55108.1"/>
    <property type="molecule type" value="Genomic_DNA"/>
</dbReference>
<dbReference type="InterPro" id="IPR002563">
    <property type="entry name" value="Flavin_Rdtase-like_dom"/>
</dbReference>
<dbReference type="PANTHER" id="PTHR30466">
    <property type="entry name" value="FLAVIN REDUCTASE"/>
    <property type="match status" value="1"/>
</dbReference>
<dbReference type="Proteomes" id="UP000231658">
    <property type="component" value="Unassembled WGS sequence"/>
</dbReference>
<dbReference type="InterPro" id="IPR050268">
    <property type="entry name" value="NADH-dep_flavin_reductase"/>
</dbReference>
<dbReference type="STRING" id="1867952.MTBPR1_10355"/>
<organism evidence="3 4">
    <name type="scientific">Candidatus Terasakiella magnetica</name>
    <dbReference type="NCBI Taxonomy" id="1867952"/>
    <lineage>
        <taxon>Bacteria</taxon>
        <taxon>Pseudomonadati</taxon>
        <taxon>Pseudomonadota</taxon>
        <taxon>Alphaproteobacteria</taxon>
        <taxon>Rhodospirillales</taxon>
        <taxon>Terasakiellaceae</taxon>
        <taxon>Terasakiella</taxon>
    </lineage>
</organism>
<name>A0A1C3RCY4_9PROT</name>
<sequence length="157" mass="17186">MSFDQREFRDALGKFATGITVVTTKTADDQNIGVTINSFASVSLEPPLVLFSLKTESNLTDVFLNQPNFNICILSETQENVSNLFAGPEEDKFSKVDWTEGENGSPVLKGTLATLECKRAETHKGGDHTIFVGEVTNMDLQDNGGPLLYFQGGYKTL</sequence>
<evidence type="ECO:0000256" key="1">
    <source>
        <dbReference type="ARBA" id="ARBA00023002"/>
    </source>
</evidence>
<dbReference type="GO" id="GO:0042602">
    <property type="term" value="F:riboflavin reductase (NADPH) activity"/>
    <property type="evidence" value="ECO:0007669"/>
    <property type="project" value="TreeGrafter"/>
</dbReference>
<dbReference type="InterPro" id="IPR012349">
    <property type="entry name" value="Split_barrel_FMN-bd"/>
</dbReference>
<dbReference type="RefSeq" id="WP_069185820.1">
    <property type="nucleotide sequence ID" value="NZ_FLYE01000001.1"/>
</dbReference>